<evidence type="ECO:0000313" key="2">
    <source>
        <dbReference type="Proteomes" id="UP000304953"/>
    </source>
</evidence>
<name>A0AC61RY87_9FIRM</name>
<proteinExistence type="predicted"/>
<evidence type="ECO:0000313" key="1">
    <source>
        <dbReference type="EMBL" id="TGY96671.1"/>
    </source>
</evidence>
<keyword evidence="2" id="KW-1185">Reference proteome</keyword>
<sequence>MNQRSTATAGKQTRQKDIWKMTMTAMLSAIAFLLMFLEFSVPIMPAFIKMDLSELPALIGAFAMGPVSGAMICLIKNLLHLFMTTTGGVGELSNFILGASFVVPAGLIYRKWKGKKSAVAGALAGAVLMAVISVFSNYFIVYPVYYNFMPEETVLAAYQMIFPGVKNMLQCLIVFNAPFTFVKGVFSVVITVLVYKPLSPFLKGNYRGSKAPGKNTGYSA</sequence>
<organism evidence="1 2">
    <name type="scientific">Petralouisia muris</name>
    <dbReference type="NCBI Taxonomy" id="3032872"/>
    <lineage>
        <taxon>Bacteria</taxon>
        <taxon>Bacillati</taxon>
        <taxon>Bacillota</taxon>
        <taxon>Clostridia</taxon>
        <taxon>Lachnospirales</taxon>
        <taxon>Lachnospiraceae</taxon>
        <taxon>Petralouisia</taxon>
    </lineage>
</organism>
<dbReference type="Proteomes" id="UP000304953">
    <property type="component" value="Unassembled WGS sequence"/>
</dbReference>
<gene>
    <name evidence="1" type="ORF">E5329_08910</name>
</gene>
<comment type="caution">
    <text evidence="1">The sequence shown here is derived from an EMBL/GenBank/DDBJ whole genome shotgun (WGS) entry which is preliminary data.</text>
</comment>
<accession>A0AC61RY87</accession>
<reference evidence="1" key="1">
    <citation type="submission" date="2019-04" db="EMBL/GenBank/DDBJ databases">
        <title>Microbes associate with the intestines of laboratory mice.</title>
        <authorList>
            <person name="Navarre W."/>
            <person name="Wong E."/>
            <person name="Huang K."/>
            <person name="Tropini C."/>
            <person name="Ng K."/>
            <person name="Yu B."/>
        </authorList>
    </citation>
    <scope>NUCLEOTIDE SEQUENCE</scope>
    <source>
        <strain evidence="1">NM01_1-7b</strain>
    </source>
</reference>
<dbReference type="EMBL" id="SRYA01000014">
    <property type="protein sequence ID" value="TGY96671.1"/>
    <property type="molecule type" value="Genomic_DNA"/>
</dbReference>
<protein>
    <submittedName>
        <fullName evidence="1">ECF transporter S component</fullName>
    </submittedName>
</protein>